<dbReference type="GO" id="GO:0004519">
    <property type="term" value="F:endonuclease activity"/>
    <property type="evidence" value="ECO:0007669"/>
    <property type="project" value="UniProtKB-KW"/>
</dbReference>
<evidence type="ECO:0000259" key="7">
    <source>
        <dbReference type="Pfam" id="PF17917"/>
    </source>
</evidence>
<dbReference type="AlphaFoldDB" id="A0A9Q3CSC8"/>
<organism evidence="8 9">
    <name type="scientific">Austropuccinia psidii MF-1</name>
    <dbReference type="NCBI Taxonomy" id="1389203"/>
    <lineage>
        <taxon>Eukaryota</taxon>
        <taxon>Fungi</taxon>
        <taxon>Dikarya</taxon>
        <taxon>Basidiomycota</taxon>
        <taxon>Pucciniomycotina</taxon>
        <taxon>Pucciniomycetes</taxon>
        <taxon>Pucciniales</taxon>
        <taxon>Sphaerophragmiaceae</taxon>
        <taxon>Austropuccinia</taxon>
    </lineage>
</organism>
<keyword evidence="6" id="KW-0695">RNA-directed DNA polymerase</keyword>
<dbReference type="EMBL" id="AVOT02009195">
    <property type="protein sequence ID" value="MBW0487577.1"/>
    <property type="molecule type" value="Genomic_DNA"/>
</dbReference>
<protein>
    <recommendedName>
        <fullName evidence="7">Reverse transcriptase RNase H-like domain-containing protein</fullName>
    </recommendedName>
</protein>
<keyword evidence="5" id="KW-0378">Hydrolase</keyword>
<keyword evidence="1" id="KW-0808">Transferase</keyword>
<evidence type="ECO:0000256" key="6">
    <source>
        <dbReference type="ARBA" id="ARBA00022918"/>
    </source>
</evidence>
<evidence type="ECO:0000256" key="1">
    <source>
        <dbReference type="ARBA" id="ARBA00022679"/>
    </source>
</evidence>
<dbReference type="Proteomes" id="UP000765509">
    <property type="component" value="Unassembled WGS sequence"/>
</dbReference>
<keyword evidence="9" id="KW-1185">Reference proteome</keyword>
<evidence type="ECO:0000256" key="4">
    <source>
        <dbReference type="ARBA" id="ARBA00022759"/>
    </source>
</evidence>
<proteinExistence type="predicted"/>
<evidence type="ECO:0000256" key="2">
    <source>
        <dbReference type="ARBA" id="ARBA00022695"/>
    </source>
</evidence>
<feature type="domain" description="Reverse transcriptase RNase H-like" evidence="7">
    <location>
        <begin position="7"/>
        <end position="52"/>
    </location>
</feature>
<comment type="caution">
    <text evidence="8">The sequence shown here is derived from an EMBL/GenBank/DDBJ whole genome shotgun (WGS) entry which is preliminary data.</text>
</comment>
<sequence length="119" mass="14281">MLIPSLSLEKLHYYLEDSVFELYTDFTELKSILNTKTTNRHMLRWKIAVQEYRGNMTIIYKERKSHINADCLRRWPLDNFKSNSACDPEVAAKIPIHFIEIERKKNIRFSEWASEREDT</sequence>
<gene>
    <name evidence="8" type="ORF">O181_027292</name>
</gene>
<dbReference type="GO" id="GO:0003964">
    <property type="term" value="F:RNA-directed DNA polymerase activity"/>
    <property type="evidence" value="ECO:0007669"/>
    <property type="project" value="UniProtKB-KW"/>
</dbReference>
<dbReference type="Pfam" id="PF17917">
    <property type="entry name" value="RT_RNaseH"/>
    <property type="match status" value="1"/>
</dbReference>
<accession>A0A9Q3CSC8</accession>
<name>A0A9Q3CSC8_9BASI</name>
<dbReference type="OrthoDB" id="6772096at2759"/>
<evidence type="ECO:0000256" key="3">
    <source>
        <dbReference type="ARBA" id="ARBA00022722"/>
    </source>
</evidence>
<keyword evidence="2" id="KW-0548">Nucleotidyltransferase</keyword>
<keyword evidence="4" id="KW-0255">Endonuclease</keyword>
<evidence type="ECO:0000313" key="8">
    <source>
        <dbReference type="EMBL" id="MBW0487577.1"/>
    </source>
</evidence>
<evidence type="ECO:0000313" key="9">
    <source>
        <dbReference type="Proteomes" id="UP000765509"/>
    </source>
</evidence>
<dbReference type="InterPro" id="IPR041373">
    <property type="entry name" value="RT_RNaseH"/>
</dbReference>
<evidence type="ECO:0000256" key="5">
    <source>
        <dbReference type="ARBA" id="ARBA00022801"/>
    </source>
</evidence>
<dbReference type="GO" id="GO:0016787">
    <property type="term" value="F:hydrolase activity"/>
    <property type="evidence" value="ECO:0007669"/>
    <property type="project" value="UniProtKB-KW"/>
</dbReference>
<keyword evidence="3" id="KW-0540">Nuclease</keyword>
<reference evidence="8" key="1">
    <citation type="submission" date="2021-03" db="EMBL/GenBank/DDBJ databases">
        <title>Draft genome sequence of rust myrtle Austropuccinia psidii MF-1, a brazilian biotype.</title>
        <authorList>
            <person name="Quecine M.C."/>
            <person name="Pachon D.M.R."/>
            <person name="Bonatelli M.L."/>
            <person name="Correr F.H."/>
            <person name="Franceschini L.M."/>
            <person name="Leite T.F."/>
            <person name="Margarido G.R.A."/>
            <person name="Almeida C.A."/>
            <person name="Ferrarezi J.A."/>
            <person name="Labate C.A."/>
        </authorList>
    </citation>
    <scope>NUCLEOTIDE SEQUENCE</scope>
    <source>
        <strain evidence="8">MF-1</strain>
    </source>
</reference>